<dbReference type="AlphaFoldDB" id="A0A6S7G4C0"/>
<evidence type="ECO:0000313" key="2">
    <source>
        <dbReference type="EMBL" id="CAB3987894.1"/>
    </source>
</evidence>
<evidence type="ECO:0000256" key="1">
    <source>
        <dbReference type="SAM" id="MobiDB-lite"/>
    </source>
</evidence>
<accession>A0A6S7G4C0</accession>
<organism evidence="2 3">
    <name type="scientific">Paramuricea clavata</name>
    <name type="common">Red gorgonian</name>
    <name type="synonym">Violescent sea-whip</name>
    <dbReference type="NCBI Taxonomy" id="317549"/>
    <lineage>
        <taxon>Eukaryota</taxon>
        <taxon>Metazoa</taxon>
        <taxon>Cnidaria</taxon>
        <taxon>Anthozoa</taxon>
        <taxon>Octocorallia</taxon>
        <taxon>Malacalcyonacea</taxon>
        <taxon>Plexauridae</taxon>
        <taxon>Paramuricea</taxon>
    </lineage>
</organism>
<proteinExistence type="predicted"/>
<feature type="region of interest" description="Disordered" evidence="1">
    <location>
        <begin position="1"/>
        <end position="25"/>
    </location>
</feature>
<comment type="caution">
    <text evidence="2">The sequence shown here is derived from an EMBL/GenBank/DDBJ whole genome shotgun (WGS) entry which is preliminary data.</text>
</comment>
<feature type="compositionally biased region" description="Polar residues" evidence="1">
    <location>
        <begin position="11"/>
        <end position="22"/>
    </location>
</feature>
<dbReference type="Proteomes" id="UP001152795">
    <property type="component" value="Unassembled WGS sequence"/>
</dbReference>
<gene>
    <name evidence="2" type="ORF">PACLA_8A031973</name>
</gene>
<reference evidence="2" key="1">
    <citation type="submission" date="2020-04" db="EMBL/GenBank/DDBJ databases">
        <authorList>
            <person name="Alioto T."/>
            <person name="Alioto T."/>
            <person name="Gomez Garrido J."/>
        </authorList>
    </citation>
    <scope>NUCLEOTIDE SEQUENCE</scope>
    <source>
        <strain evidence="2">A484AB</strain>
    </source>
</reference>
<protein>
    <submittedName>
        <fullName evidence="2">Uncharacterized protein</fullName>
    </submittedName>
</protein>
<name>A0A6S7G4C0_PARCT</name>
<sequence length="264" mass="30319">MDDFGKFSEPSLPSQKEFYSSLTDEDITDEDYEHAKKIDLEYNGSCEFPSARELEELRKSEEPVEEEKKVEEKRELQIFSIPATTEGIVNFARERITQKASKGNCISLGNNSQKNSRSFLNFLQVSLGNNSQKNSRSFLNFLQKMTEVNPESVPVTEPGKVKDPRRVEAGKKLGAMSQKYKKAKKERLEKNLGAEVREECMMDGGWISVERLCMLFGLGIGLGSLYLTWRRDEKSSVKQDEIIYENNNDVEKDPLKEPFDERFD</sequence>
<evidence type="ECO:0000313" key="3">
    <source>
        <dbReference type="Proteomes" id="UP001152795"/>
    </source>
</evidence>
<dbReference type="EMBL" id="CACRXK020001249">
    <property type="protein sequence ID" value="CAB3987894.1"/>
    <property type="molecule type" value="Genomic_DNA"/>
</dbReference>
<keyword evidence="3" id="KW-1185">Reference proteome</keyword>